<gene>
    <name evidence="2" type="ORF">BN2614_LOCUS2</name>
</gene>
<dbReference type="GO" id="GO:0006935">
    <property type="term" value="P:chemotaxis"/>
    <property type="evidence" value="ECO:0007669"/>
    <property type="project" value="InterPro"/>
</dbReference>
<comment type="caution">
    <text evidence="2">The sequence shown here is derived from an EMBL/GenBank/DDBJ whole genome shotgun (WGS) entry which is preliminary data.</text>
</comment>
<protein>
    <submittedName>
        <fullName evidence="2">Uncharacterized protein</fullName>
    </submittedName>
</protein>
<dbReference type="PRINTS" id="PR00564">
    <property type="entry name" value="CXCCHMKINER5"/>
</dbReference>
<proteinExistence type="predicted"/>
<dbReference type="GO" id="GO:0006955">
    <property type="term" value="P:immune response"/>
    <property type="evidence" value="ECO:0007669"/>
    <property type="project" value="InterPro"/>
</dbReference>
<dbReference type="GO" id="GO:0048535">
    <property type="term" value="P:lymph node development"/>
    <property type="evidence" value="ECO:0007669"/>
    <property type="project" value="InterPro"/>
</dbReference>
<evidence type="ECO:0000256" key="1">
    <source>
        <dbReference type="SAM" id="Phobius"/>
    </source>
</evidence>
<evidence type="ECO:0000313" key="3">
    <source>
        <dbReference type="Proteomes" id="UP000269945"/>
    </source>
</evidence>
<dbReference type="GO" id="GO:0042113">
    <property type="term" value="P:B cell activation"/>
    <property type="evidence" value="ECO:0007669"/>
    <property type="project" value="InterPro"/>
</dbReference>
<keyword evidence="1" id="KW-1133">Transmembrane helix</keyword>
<keyword evidence="1" id="KW-0812">Transmembrane</keyword>
<sequence length="68" mass="7720">MNYPLTLDMDLMNYNLEDVYRELGNYSDSTESPTVENHLCSTVEGPLLTSFKAVFMPVAYGFIFLLGM</sequence>
<keyword evidence="3" id="KW-1185">Reference proteome</keyword>
<dbReference type="AlphaFoldDB" id="A0A9X9Q9G5"/>
<feature type="non-terminal residue" evidence="2">
    <location>
        <position position="68"/>
    </location>
</feature>
<accession>A0A9X9Q9G5</accession>
<name>A0A9X9Q9G5_GULGU</name>
<dbReference type="Proteomes" id="UP000269945">
    <property type="component" value="Unassembled WGS sequence"/>
</dbReference>
<feature type="transmembrane region" description="Helical" evidence="1">
    <location>
        <begin position="47"/>
        <end position="67"/>
    </location>
</feature>
<reference evidence="2 3" key="1">
    <citation type="submission" date="2018-10" db="EMBL/GenBank/DDBJ databases">
        <authorList>
            <person name="Ekblom R."/>
            <person name="Jareborg N."/>
        </authorList>
    </citation>
    <scope>NUCLEOTIDE SEQUENCE [LARGE SCALE GENOMIC DNA]</scope>
    <source>
        <tissue evidence="2">Muscle</tissue>
    </source>
</reference>
<evidence type="ECO:0000313" key="2">
    <source>
        <dbReference type="EMBL" id="VCX40661.1"/>
    </source>
</evidence>
<dbReference type="EMBL" id="CYRY02045298">
    <property type="protein sequence ID" value="VCX40661.1"/>
    <property type="molecule type" value="Genomic_DNA"/>
</dbReference>
<dbReference type="InterPro" id="IPR001053">
    <property type="entry name" value="Chemokine_CXCR5"/>
</dbReference>
<dbReference type="GO" id="GO:0016494">
    <property type="term" value="F:C-X-C chemokine receptor activity"/>
    <property type="evidence" value="ECO:0007669"/>
    <property type="project" value="InterPro"/>
</dbReference>
<dbReference type="GO" id="GO:0016020">
    <property type="term" value="C:membrane"/>
    <property type="evidence" value="ECO:0007669"/>
    <property type="project" value="InterPro"/>
</dbReference>
<keyword evidence="1" id="KW-0472">Membrane</keyword>
<organism evidence="2 3">
    <name type="scientific">Gulo gulo</name>
    <name type="common">Wolverine</name>
    <name type="synonym">Gluton</name>
    <dbReference type="NCBI Taxonomy" id="48420"/>
    <lineage>
        <taxon>Eukaryota</taxon>
        <taxon>Metazoa</taxon>
        <taxon>Chordata</taxon>
        <taxon>Craniata</taxon>
        <taxon>Vertebrata</taxon>
        <taxon>Euteleostomi</taxon>
        <taxon>Mammalia</taxon>
        <taxon>Eutheria</taxon>
        <taxon>Laurasiatheria</taxon>
        <taxon>Carnivora</taxon>
        <taxon>Caniformia</taxon>
        <taxon>Musteloidea</taxon>
        <taxon>Mustelidae</taxon>
        <taxon>Guloninae</taxon>
        <taxon>Gulo</taxon>
    </lineage>
</organism>